<evidence type="ECO:0000313" key="3">
    <source>
        <dbReference type="EMBL" id="RCV31034.1"/>
    </source>
</evidence>
<evidence type="ECO:0000256" key="1">
    <source>
        <dbReference type="SAM" id="MobiDB-lite"/>
    </source>
</evidence>
<gene>
    <name evidence="3" type="ORF">SETIT_6G144000v2</name>
</gene>
<reference evidence="3" key="1">
    <citation type="journal article" date="2012" name="Nat. Biotechnol.">
        <title>Reference genome sequence of the model plant Setaria.</title>
        <authorList>
            <person name="Bennetzen J.L."/>
            <person name="Schmutz J."/>
            <person name="Wang H."/>
            <person name="Percifield R."/>
            <person name="Hawkins J."/>
            <person name="Pontaroli A.C."/>
            <person name="Estep M."/>
            <person name="Feng L."/>
            <person name="Vaughn J.N."/>
            <person name="Grimwood J."/>
            <person name="Jenkins J."/>
            <person name="Barry K."/>
            <person name="Lindquist E."/>
            <person name="Hellsten U."/>
            <person name="Deshpande S."/>
            <person name="Wang X."/>
            <person name="Wu X."/>
            <person name="Mitros T."/>
            <person name="Triplett J."/>
            <person name="Yang X."/>
            <person name="Ye C.Y."/>
            <person name="Mauro-Herrera M."/>
            <person name="Wang L."/>
            <person name="Li P."/>
            <person name="Sharma M."/>
            <person name="Sharma R."/>
            <person name="Ronald P.C."/>
            <person name="Panaud O."/>
            <person name="Kellogg E.A."/>
            <person name="Brutnell T.P."/>
            <person name="Doust A.N."/>
            <person name="Tuskan G.A."/>
            <person name="Rokhsar D."/>
            <person name="Devos K.M."/>
        </authorList>
    </citation>
    <scope>NUCLEOTIDE SEQUENCE [LARGE SCALE GENOMIC DNA]</scope>
    <source>
        <strain evidence="3">Yugu1</strain>
    </source>
</reference>
<keyword evidence="2" id="KW-0812">Transmembrane</keyword>
<dbReference type="EMBL" id="CM003533">
    <property type="protein sequence ID" value="RCV31034.1"/>
    <property type="molecule type" value="Genomic_DNA"/>
</dbReference>
<feature type="transmembrane region" description="Helical" evidence="2">
    <location>
        <begin position="12"/>
        <end position="34"/>
    </location>
</feature>
<sequence length="480" mass="53047">MVNCEAEAESLSAVMIMMAVGFATLLQVLVVAVILLPLGAVYVFGLYISTGISLWRLIQHDYAEADGDPNKANLRPALVVLYSLALVQGALLCYRAIFSISMREQVFVNATLERYHFKGDAVQSALDYFHDTMAGCEKNPSFARGTNLITYASDLMGSTSPDRYLSGIRILDTLLMKEKEGPIRTLVVQRLLVSEPSTVWKLLRTLDATMPYGVEARLRAARILEHLAGDIYLDQFPGGMRCIASLLDHEASPSRPQLRREEVPVLQGMRILRNLAANSGNLGAIRSAPGLLAKITAPLDPDLLQLHHTYRFKVALESLILVRRLMDMDAPRESKDDDECLEYLKKAVTNAMPKVLRHVLQLQTELQAPTDTHTFSAPGTDLEEGPVSHATDRPNSQQQPKAIELRDALLSECATACEKLVGEDQNLARRLDEIAAQICSDAGKTAMSWAALLRDVKDRGQDLRVERRGLPTMLRVESSG</sequence>
<keyword evidence="2" id="KW-0472">Membrane</keyword>
<keyword evidence="2" id="KW-1133">Transmembrane helix</keyword>
<protein>
    <submittedName>
        <fullName evidence="3">Uncharacterized protein</fullName>
    </submittedName>
</protein>
<dbReference type="AlphaFoldDB" id="A0A368RLW5"/>
<organism evidence="3">
    <name type="scientific">Setaria italica</name>
    <name type="common">Foxtail millet</name>
    <name type="synonym">Panicum italicum</name>
    <dbReference type="NCBI Taxonomy" id="4555"/>
    <lineage>
        <taxon>Eukaryota</taxon>
        <taxon>Viridiplantae</taxon>
        <taxon>Streptophyta</taxon>
        <taxon>Embryophyta</taxon>
        <taxon>Tracheophyta</taxon>
        <taxon>Spermatophyta</taxon>
        <taxon>Magnoliopsida</taxon>
        <taxon>Liliopsida</taxon>
        <taxon>Poales</taxon>
        <taxon>Poaceae</taxon>
        <taxon>PACMAD clade</taxon>
        <taxon>Panicoideae</taxon>
        <taxon>Panicodae</taxon>
        <taxon>Paniceae</taxon>
        <taxon>Cenchrinae</taxon>
        <taxon>Setaria</taxon>
    </lineage>
</organism>
<proteinExistence type="predicted"/>
<dbReference type="PANTHER" id="PTHR33115">
    <property type="entry name" value="ARM REPEAT SUPERFAMILY PROTEIN"/>
    <property type="match status" value="1"/>
</dbReference>
<accession>A0A368RLW5</accession>
<feature type="transmembrane region" description="Helical" evidence="2">
    <location>
        <begin position="79"/>
        <end position="98"/>
    </location>
</feature>
<feature type="region of interest" description="Disordered" evidence="1">
    <location>
        <begin position="369"/>
        <end position="399"/>
    </location>
</feature>
<dbReference type="PANTHER" id="PTHR33115:SF78">
    <property type="match status" value="1"/>
</dbReference>
<name>A0A368RLW5_SETIT</name>
<evidence type="ECO:0000256" key="2">
    <source>
        <dbReference type="SAM" id="Phobius"/>
    </source>
</evidence>
<feature type="transmembrane region" description="Helical" evidence="2">
    <location>
        <begin position="40"/>
        <end position="58"/>
    </location>
</feature>
<dbReference type="OrthoDB" id="694583at2759"/>
<reference evidence="3" key="2">
    <citation type="submission" date="2015-07" db="EMBL/GenBank/DDBJ databases">
        <authorList>
            <person name="Noorani M."/>
        </authorList>
    </citation>
    <scope>NUCLEOTIDE SEQUENCE</scope>
    <source>
        <strain evidence="3">Yugu1</strain>
    </source>
</reference>